<feature type="transmembrane region" description="Helical" evidence="1">
    <location>
        <begin position="80"/>
        <end position="97"/>
    </location>
</feature>
<comment type="caution">
    <text evidence="3">The sequence shown here is derived from an EMBL/GenBank/DDBJ whole genome shotgun (WGS) entry which is preliminary data.</text>
</comment>
<name>A0A7Z7BNX2_9HYPH</name>
<reference evidence="3 4" key="1">
    <citation type="submission" date="2016-10" db="EMBL/GenBank/DDBJ databases">
        <authorList>
            <person name="Varghese N."/>
            <person name="Submissions S."/>
        </authorList>
    </citation>
    <scope>NUCLEOTIDE SEQUENCE [LARGE SCALE GENOMIC DNA]</scope>
    <source>
        <strain evidence="3 4">PDC82</strain>
    </source>
</reference>
<accession>A0A7Z7BNX2</accession>
<keyword evidence="1" id="KW-0812">Transmembrane</keyword>
<dbReference type="Gene3D" id="1.20.5.160">
    <property type="entry name" value="Bacterial aa3 type cytochrome c oxidase subunit IV"/>
    <property type="match status" value="1"/>
</dbReference>
<feature type="transmembrane region" description="Helical" evidence="1">
    <location>
        <begin position="57"/>
        <end position="74"/>
    </location>
</feature>
<dbReference type="SUPFAM" id="SSF81469">
    <property type="entry name" value="Bacterial aa3 type cytochrome c oxidase subunit IV"/>
    <property type="match status" value="1"/>
</dbReference>
<sequence>MDCDRPRVNRLVRQAWRMEQRGSGMSEHHTGPVEVGAEMNYAEHEKTYNGFLAMTKYGTMLLCVLMLAMVAGFFTSAGFLGGLIVFVALSAAGFVLLR</sequence>
<evidence type="ECO:0000259" key="2">
    <source>
        <dbReference type="Pfam" id="PF07835"/>
    </source>
</evidence>
<organism evidence="3 4">
    <name type="scientific">Agrobacterium fabrum</name>
    <dbReference type="NCBI Taxonomy" id="1176649"/>
    <lineage>
        <taxon>Bacteria</taxon>
        <taxon>Pseudomonadati</taxon>
        <taxon>Pseudomonadota</taxon>
        <taxon>Alphaproteobacteria</taxon>
        <taxon>Hyphomicrobiales</taxon>
        <taxon>Rhizobiaceae</taxon>
        <taxon>Rhizobium/Agrobacterium group</taxon>
        <taxon>Agrobacterium</taxon>
        <taxon>Agrobacterium tumefaciens complex</taxon>
    </lineage>
</organism>
<dbReference type="EMBL" id="FNEW01000002">
    <property type="protein sequence ID" value="SDJ85623.1"/>
    <property type="molecule type" value="Genomic_DNA"/>
</dbReference>
<keyword evidence="1" id="KW-1133">Transmembrane helix</keyword>
<evidence type="ECO:0000256" key="1">
    <source>
        <dbReference type="SAM" id="Phobius"/>
    </source>
</evidence>
<dbReference type="AlphaFoldDB" id="A0A7Z7BNX2"/>
<dbReference type="InterPro" id="IPR036596">
    <property type="entry name" value="Cyt-C_aa3_sf"/>
</dbReference>
<evidence type="ECO:0000313" key="4">
    <source>
        <dbReference type="Proteomes" id="UP000198917"/>
    </source>
</evidence>
<evidence type="ECO:0000313" key="3">
    <source>
        <dbReference type="EMBL" id="SDJ85623.1"/>
    </source>
</evidence>
<feature type="domain" description="Cytochrome c oxidase subunit IV bacterial aa3 type" evidence="2">
    <location>
        <begin position="28"/>
        <end position="73"/>
    </location>
</feature>
<protein>
    <submittedName>
        <fullName evidence="3">Aa3 type cytochrome c oxidase subunit IV</fullName>
    </submittedName>
</protein>
<proteinExistence type="predicted"/>
<dbReference type="Proteomes" id="UP000198917">
    <property type="component" value="Unassembled WGS sequence"/>
</dbReference>
<keyword evidence="1" id="KW-0472">Membrane</keyword>
<dbReference type="InterPro" id="IPR012422">
    <property type="entry name" value="Cyt_c_oxidase_su4_bac-aa3"/>
</dbReference>
<dbReference type="Pfam" id="PF07835">
    <property type="entry name" value="COX4_pro_2"/>
    <property type="match status" value="1"/>
</dbReference>
<gene>
    <name evidence="3" type="ORF">SAMN05428983_3097</name>
</gene>